<evidence type="ECO:0000313" key="2">
    <source>
        <dbReference type="EMBL" id="OEL20945.1"/>
    </source>
</evidence>
<reference evidence="2 3" key="1">
    <citation type="submission" date="2016-09" db="EMBL/GenBank/DDBJ databases">
        <title>The draft genome of Dichanthelium oligosanthes: A C3 panicoid grass species.</title>
        <authorList>
            <person name="Studer A.J."/>
            <person name="Schnable J.C."/>
            <person name="Brutnell T.P."/>
        </authorList>
    </citation>
    <scope>NUCLEOTIDE SEQUENCE [LARGE SCALE GENOMIC DNA]</scope>
    <source>
        <strain evidence="3">cv. Kellogg 1175</strain>
        <tissue evidence="2">Leaf</tissue>
    </source>
</reference>
<dbReference type="Proteomes" id="UP000095767">
    <property type="component" value="Unassembled WGS sequence"/>
</dbReference>
<feature type="domain" description="Alpha/beta hydrolase fold-3" evidence="1">
    <location>
        <begin position="84"/>
        <end position="127"/>
    </location>
</feature>
<dbReference type="InterPro" id="IPR050466">
    <property type="entry name" value="Carboxylest/Gibb_receptor"/>
</dbReference>
<dbReference type="AlphaFoldDB" id="A0A1E5V7I2"/>
<evidence type="ECO:0000313" key="3">
    <source>
        <dbReference type="Proteomes" id="UP000095767"/>
    </source>
</evidence>
<comment type="caution">
    <text evidence="2">The sequence shown here is derived from an EMBL/GenBank/DDBJ whole genome shotgun (WGS) entry which is preliminary data.</text>
</comment>
<dbReference type="InterPro" id="IPR013094">
    <property type="entry name" value="AB_hydrolase_3"/>
</dbReference>
<protein>
    <recommendedName>
        <fullName evidence="1">Alpha/beta hydrolase fold-3 domain-containing protein</fullName>
    </recommendedName>
</protein>
<proteinExistence type="predicted"/>
<dbReference type="GO" id="GO:0016787">
    <property type="term" value="F:hydrolase activity"/>
    <property type="evidence" value="ECO:0007669"/>
    <property type="project" value="InterPro"/>
</dbReference>
<keyword evidence="3" id="KW-1185">Reference proteome</keyword>
<gene>
    <name evidence="2" type="ORF">BAE44_0018036</name>
</gene>
<accession>A0A1E5V7I2</accession>
<evidence type="ECO:0000259" key="1">
    <source>
        <dbReference type="Pfam" id="PF07859"/>
    </source>
</evidence>
<dbReference type="SUPFAM" id="SSF53474">
    <property type="entry name" value="alpha/beta-Hydrolases"/>
    <property type="match status" value="1"/>
</dbReference>
<name>A0A1E5V7I2_9POAL</name>
<organism evidence="2 3">
    <name type="scientific">Dichanthelium oligosanthes</name>
    <dbReference type="NCBI Taxonomy" id="888268"/>
    <lineage>
        <taxon>Eukaryota</taxon>
        <taxon>Viridiplantae</taxon>
        <taxon>Streptophyta</taxon>
        <taxon>Embryophyta</taxon>
        <taxon>Tracheophyta</taxon>
        <taxon>Spermatophyta</taxon>
        <taxon>Magnoliopsida</taxon>
        <taxon>Liliopsida</taxon>
        <taxon>Poales</taxon>
        <taxon>Poaceae</taxon>
        <taxon>PACMAD clade</taxon>
        <taxon>Panicoideae</taxon>
        <taxon>Panicodae</taxon>
        <taxon>Paniceae</taxon>
        <taxon>Dichantheliinae</taxon>
        <taxon>Dichanthelium</taxon>
    </lineage>
</organism>
<dbReference type="STRING" id="888268.A0A1E5V7I2"/>
<dbReference type="Pfam" id="PF07859">
    <property type="entry name" value="Abhydrolase_3"/>
    <property type="match status" value="1"/>
</dbReference>
<dbReference type="Gene3D" id="3.40.50.1820">
    <property type="entry name" value="alpha/beta hydrolase"/>
    <property type="match status" value="1"/>
</dbReference>
<dbReference type="OrthoDB" id="408631at2759"/>
<sequence length="136" mass="14573">MDPDAKVTFEFVPVIWQYRSGRVERMLPVNPVPPSVDVATDVASKDVTIDAATGLWARLYLPDLFACPSSGGAVRTRVSNRCLLHGGGLVVGSTADTPKHAFLNHLAARASALAVFVEYRLAWSRPSTPSPPATSL</sequence>
<dbReference type="InterPro" id="IPR029058">
    <property type="entry name" value="AB_hydrolase_fold"/>
</dbReference>
<dbReference type="PANTHER" id="PTHR23024">
    <property type="entry name" value="ARYLACETAMIDE DEACETYLASE"/>
    <property type="match status" value="1"/>
</dbReference>
<dbReference type="EMBL" id="LWDX02049127">
    <property type="protein sequence ID" value="OEL20945.1"/>
    <property type="molecule type" value="Genomic_DNA"/>
</dbReference>
<dbReference type="PANTHER" id="PTHR23024:SF458">
    <property type="entry name" value="ALPHA_BETA HYDROLASE FOLD-3 DOMAIN-CONTAINING PROTEIN"/>
    <property type="match status" value="1"/>
</dbReference>